<gene>
    <name evidence="2" type="ORF">HW115_16260</name>
</gene>
<dbReference type="EMBL" id="JACBAZ010000008">
    <property type="protein sequence ID" value="NWK57177.1"/>
    <property type="molecule type" value="Genomic_DNA"/>
</dbReference>
<feature type="transmembrane region" description="Helical" evidence="1">
    <location>
        <begin position="54"/>
        <end position="75"/>
    </location>
</feature>
<dbReference type="AlphaFoldDB" id="A0A851GQA2"/>
<dbReference type="Pfam" id="PF06496">
    <property type="entry name" value="DUF1097"/>
    <property type="match status" value="1"/>
</dbReference>
<feature type="transmembrane region" description="Helical" evidence="1">
    <location>
        <begin position="87"/>
        <end position="104"/>
    </location>
</feature>
<comment type="caution">
    <text evidence="2">The sequence shown here is derived from an EMBL/GenBank/DDBJ whole genome shotgun (WGS) entry which is preliminary data.</text>
</comment>
<sequence>MKDFLKFAPHALIIALLAGLMQLLDLQSGGYFFAWVGFAAWACYFLAGCTPKGGVKVISCWVTGVIASVAIIELGLKLTEASGNASVGFPIAVGFIAFFVILFEKVPGLDFIPAWFVGAACFFGANNLLGGDYSKSIPVILISCVVGQIFGVVTVALRTKYGAMVDAEGEQEAASGEAA</sequence>
<dbReference type="RefSeq" id="WP_178934004.1">
    <property type="nucleotide sequence ID" value="NZ_JACBAZ010000008.1"/>
</dbReference>
<protein>
    <submittedName>
        <fullName evidence="2">DUF1097 domain-containing protein</fullName>
    </submittedName>
</protein>
<accession>A0A851GQA2</accession>
<feature type="transmembrane region" description="Helical" evidence="1">
    <location>
        <begin position="7"/>
        <end position="24"/>
    </location>
</feature>
<evidence type="ECO:0000313" key="3">
    <source>
        <dbReference type="Proteomes" id="UP000557872"/>
    </source>
</evidence>
<evidence type="ECO:0000313" key="2">
    <source>
        <dbReference type="EMBL" id="NWK57177.1"/>
    </source>
</evidence>
<dbReference type="InterPro" id="IPR009476">
    <property type="entry name" value="DUF1097"/>
</dbReference>
<dbReference type="Proteomes" id="UP000557872">
    <property type="component" value="Unassembled WGS sequence"/>
</dbReference>
<keyword evidence="3" id="KW-1185">Reference proteome</keyword>
<feature type="transmembrane region" description="Helical" evidence="1">
    <location>
        <begin position="136"/>
        <end position="157"/>
    </location>
</feature>
<proteinExistence type="predicted"/>
<feature type="transmembrane region" description="Helical" evidence="1">
    <location>
        <begin position="111"/>
        <end position="130"/>
    </location>
</feature>
<evidence type="ECO:0000256" key="1">
    <source>
        <dbReference type="SAM" id="Phobius"/>
    </source>
</evidence>
<keyword evidence="1" id="KW-0472">Membrane</keyword>
<keyword evidence="1" id="KW-1133">Transmembrane helix</keyword>
<feature type="transmembrane region" description="Helical" evidence="1">
    <location>
        <begin position="30"/>
        <end position="47"/>
    </location>
</feature>
<organism evidence="2 3">
    <name type="scientific">Oceaniferula marina</name>
    <dbReference type="NCBI Taxonomy" id="2748318"/>
    <lineage>
        <taxon>Bacteria</taxon>
        <taxon>Pseudomonadati</taxon>
        <taxon>Verrucomicrobiota</taxon>
        <taxon>Verrucomicrobiia</taxon>
        <taxon>Verrucomicrobiales</taxon>
        <taxon>Verrucomicrobiaceae</taxon>
        <taxon>Oceaniferula</taxon>
    </lineage>
</organism>
<keyword evidence="1" id="KW-0812">Transmembrane</keyword>
<name>A0A851GQA2_9BACT</name>
<reference evidence="2 3" key="1">
    <citation type="submission" date="2020-07" db="EMBL/GenBank/DDBJ databases">
        <title>Roseicoccus Jingziensis gen. nov., sp. nov., isolated from coastal seawater.</title>
        <authorList>
            <person name="Feng X."/>
        </authorList>
    </citation>
    <scope>NUCLEOTIDE SEQUENCE [LARGE SCALE GENOMIC DNA]</scope>
    <source>
        <strain evidence="2 3">N1E253</strain>
    </source>
</reference>